<dbReference type="PROSITE" id="PS50893">
    <property type="entry name" value="ABC_TRANSPORTER_2"/>
    <property type="match status" value="2"/>
</dbReference>
<dbReference type="CDD" id="cd18543">
    <property type="entry name" value="ABC_6TM_Rv0194_D1_like"/>
    <property type="match status" value="1"/>
</dbReference>
<feature type="transmembrane region" description="Helical" evidence="10">
    <location>
        <begin position="936"/>
        <end position="957"/>
    </location>
</feature>
<feature type="domain" description="ABC transmembrane type-1" evidence="12">
    <location>
        <begin position="32"/>
        <end position="307"/>
    </location>
</feature>
<keyword evidence="14" id="KW-1185">Reference proteome</keyword>
<comment type="caution">
    <text evidence="13">The sequence shown here is derived from an EMBL/GenBank/DDBJ whole genome shotgun (WGS) entry which is preliminary data.</text>
</comment>
<comment type="subcellular location">
    <subcellularLocation>
        <location evidence="1">Cell membrane</location>
        <topology evidence="1">Multi-pass membrane protein</topology>
    </subcellularLocation>
</comment>
<evidence type="ECO:0000256" key="8">
    <source>
        <dbReference type="ARBA" id="ARBA00023136"/>
    </source>
</evidence>
<evidence type="ECO:0000256" key="4">
    <source>
        <dbReference type="ARBA" id="ARBA00022692"/>
    </source>
</evidence>
<organism evidence="13 14">
    <name type="scientific">Rhodococcus wratislaviensis</name>
    <name type="common">Tsukamurella wratislaviensis</name>
    <dbReference type="NCBI Taxonomy" id="44752"/>
    <lineage>
        <taxon>Bacteria</taxon>
        <taxon>Bacillati</taxon>
        <taxon>Actinomycetota</taxon>
        <taxon>Actinomycetes</taxon>
        <taxon>Mycobacteriales</taxon>
        <taxon>Nocardiaceae</taxon>
        <taxon>Rhodococcus</taxon>
    </lineage>
</organism>
<evidence type="ECO:0000256" key="5">
    <source>
        <dbReference type="ARBA" id="ARBA00022741"/>
    </source>
</evidence>
<accession>A0A402C9Y0</accession>
<dbReference type="GO" id="GO:0005524">
    <property type="term" value="F:ATP binding"/>
    <property type="evidence" value="ECO:0007669"/>
    <property type="project" value="UniProtKB-KW"/>
</dbReference>
<dbReference type="InterPro" id="IPR036640">
    <property type="entry name" value="ABC1_TM_sf"/>
</dbReference>
<feature type="transmembrane region" description="Helical" evidence="10">
    <location>
        <begin position="27"/>
        <end position="47"/>
    </location>
</feature>
<dbReference type="PROSITE" id="PS00211">
    <property type="entry name" value="ABC_TRANSPORTER_1"/>
    <property type="match status" value="1"/>
</dbReference>
<feature type="transmembrane region" description="Helical" evidence="10">
    <location>
        <begin position="147"/>
        <end position="178"/>
    </location>
</feature>
<dbReference type="EMBL" id="BHYM01000036">
    <property type="protein sequence ID" value="GCE40396.1"/>
    <property type="molecule type" value="Genomic_DNA"/>
</dbReference>
<dbReference type="Gene3D" id="3.40.50.300">
    <property type="entry name" value="P-loop containing nucleotide triphosphate hydrolases"/>
    <property type="match status" value="2"/>
</dbReference>
<name>A0A402C9Y0_RHOWR</name>
<dbReference type="PROSITE" id="PS50929">
    <property type="entry name" value="ABC_TM1F"/>
    <property type="match status" value="2"/>
</dbReference>
<evidence type="ECO:0000256" key="9">
    <source>
        <dbReference type="ARBA" id="ARBA00061644"/>
    </source>
</evidence>
<feature type="domain" description="ABC transmembrane type-1" evidence="12">
    <location>
        <begin position="690"/>
        <end position="972"/>
    </location>
</feature>
<dbReference type="Proteomes" id="UP000287519">
    <property type="component" value="Unassembled WGS sequence"/>
</dbReference>
<feature type="transmembrane region" description="Helical" evidence="10">
    <location>
        <begin position="62"/>
        <end position="81"/>
    </location>
</feature>
<feature type="domain" description="ABC transporter" evidence="11">
    <location>
        <begin position="1006"/>
        <end position="1241"/>
    </location>
</feature>
<feature type="transmembrane region" description="Helical" evidence="10">
    <location>
        <begin position="266"/>
        <end position="290"/>
    </location>
</feature>
<dbReference type="FunFam" id="3.40.50.300:FF:000299">
    <property type="entry name" value="ABC transporter ATP-binding protein/permease"/>
    <property type="match status" value="2"/>
</dbReference>
<keyword evidence="4 10" id="KW-0812">Transmembrane</keyword>
<keyword evidence="6 13" id="KW-0067">ATP-binding</keyword>
<evidence type="ECO:0000259" key="11">
    <source>
        <dbReference type="PROSITE" id="PS50893"/>
    </source>
</evidence>
<dbReference type="InterPro" id="IPR039421">
    <property type="entry name" value="Type_1_exporter"/>
</dbReference>
<dbReference type="CDD" id="cd18546">
    <property type="entry name" value="ABC_6TM_Rv0194_D2_like"/>
    <property type="match status" value="1"/>
</dbReference>
<feature type="transmembrane region" description="Helical" evidence="10">
    <location>
        <begin position="685"/>
        <end position="705"/>
    </location>
</feature>
<dbReference type="PANTHER" id="PTHR43394">
    <property type="entry name" value="ATP-DEPENDENT PERMEASE MDL1, MITOCHONDRIAL"/>
    <property type="match status" value="1"/>
</dbReference>
<feature type="transmembrane region" description="Helical" evidence="10">
    <location>
        <begin position="829"/>
        <end position="847"/>
    </location>
</feature>
<dbReference type="Gene3D" id="1.20.1560.10">
    <property type="entry name" value="ABC transporter type 1, transmembrane domain"/>
    <property type="match status" value="2"/>
</dbReference>
<evidence type="ECO:0000256" key="10">
    <source>
        <dbReference type="SAM" id="Phobius"/>
    </source>
</evidence>
<dbReference type="InterPro" id="IPR003439">
    <property type="entry name" value="ABC_transporter-like_ATP-bd"/>
</dbReference>
<dbReference type="GO" id="GO:0015421">
    <property type="term" value="F:ABC-type oligopeptide transporter activity"/>
    <property type="evidence" value="ECO:0007669"/>
    <property type="project" value="TreeGrafter"/>
</dbReference>
<dbReference type="SUPFAM" id="SSF52540">
    <property type="entry name" value="P-loop containing nucleoside triphosphate hydrolases"/>
    <property type="match status" value="2"/>
</dbReference>
<protein>
    <submittedName>
        <fullName evidence="13">Transport ATP-binding protein CydD</fullName>
    </submittedName>
</protein>
<keyword evidence="3" id="KW-1003">Cell membrane</keyword>
<keyword evidence="8 10" id="KW-0472">Membrane</keyword>
<dbReference type="GO" id="GO:0005886">
    <property type="term" value="C:plasma membrane"/>
    <property type="evidence" value="ECO:0007669"/>
    <property type="project" value="UniProtKB-SubCell"/>
</dbReference>
<evidence type="ECO:0000256" key="2">
    <source>
        <dbReference type="ARBA" id="ARBA00022448"/>
    </source>
</evidence>
<dbReference type="InterPro" id="IPR017871">
    <property type="entry name" value="ABC_transporter-like_CS"/>
</dbReference>
<dbReference type="InterPro" id="IPR027417">
    <property type="entry name" value="P-loop_NTPase"/>
</dbReference>
<evidence type="ECO:0000256" key="6">
    <source>
        <dbReference type="ARBA" id="ARBA00022840"/>
    </source>
</evidence>
<evidence type="ECO:0000259" key="12">
    <source>
        <dbReference type="PROSITE" id="PS50929"/>
    </source>
</evidence>
<evidence type="ECO:0000313" key="14">
    <source>
        <dbReference type="Proteomes" id="UP000287519"/>
    </source>
</evidence>
<evidence type="ECO:0000256" key="3">
    <source>
        <dbReference type="ARBA" id="ARBA00022475"/>
    </source>
</evidence>
<dbReference type="Pfam" id="PF00005">
    <property type="entry name" value="ABC_tran"/>
    <property type="match status" value="2"/>
</dbReference>
<dbReference type="Pfam" id="PF00664">
    <property type="entry name" value="ABC_membrane"/>
    <property type="match status" value="2"/>
</dbReference>
<dbReference type="RefSeq" id="WP_124392681.1">
    <property type="nucleotide sequence ID" value="NZ_BHYM01000036.1"/>
</dbReference>
<dbReference type="OrthoDB" id="9806127at2"/>
<evidence type="ECO:0000256" key="7">
    <source>
        <dbReference type="ARBA" id="ARBA00022989"/>
    </source>
</evidence>
<feature type="domain" description="ABC transporter" evidence="11">
    <location>
        <begin position="341"/>
        <end position="575"/>
    </location>
</feature>
<sequence>MTTGAPENTGWLRYLFGYCLRQRRNLVLAYGAAAVAAAATATIPLAVRHVIDNAAADANHALAPWIAVLVALAAIRFAAAYTRRYRSGQLSLGVQYDLRGDAFRSLLRLDGVKQDGLQTGQVVSRSISDITLIQMLLQLLPHMAGNLLMFAISLGVMAVLSPILTLVALAVLPALWFISLRSRVDLFPANWHAQEQAAVVAGGVEAAVTGVRVVKGFGQEDRELEDLEKRAGELFRSRLRVARLTSRYNPALQAVPMLGQALVLALGGWLALHGALSLGTFVAFTTYLAAFASPVRQLATLLTVSQQGRASVERVREVIDNAPAVTTAPDAVDLPDGPLAVEFDDVAFGYDPSNRLLDGLSLRIAPGETVAVVGAAGSGKSTLAMLVPRLYDVDAGAVTVGGIDTRRLSLDSLRSALGVVFEDSYLMSETIRANVSYGRPDVDEATVREALRVVQAEEFVDTLPDGLDTVVGEQGVTLSGGQRQRIALARALVTDPRILVLDDATSAVDARVEAAVHHELRVATRERTTLIIAHRRSTLALADRIAVLADGRIVDVGTSAELDERCPLFRALLSSADDVAAPDPSPPLPDVDGVTAELWRREDGDEASGVFDARAAAAFATAAAGASGPSRGGAAGGILSSAPPGPDVMARLDDLPPLTGDPDVAADDARAADPAFGLGSLLRPLLLPLVAGLVLVGLDAVAQIAVPVLVRTGVDRGVLQGARDLLLLAAAATVVVVLLDWAVNVAQTRVTGRTGERLLYTLRVKTFAQLQRLGLQYYERELAGRIMTRMTTDVDSLSNFLQTGLATAVVSGLTISGVLVALLVIDAELALVLVLVVPVLVAATVVFRRKSVPAYAEARDRVGIVNAYLQENVTNIRVTQAFRREDYNAAQFARRAWDFRESRLRAQRYMALYFPFVEFLSVVATGLVLAAGTARIHTGTLTVGTLIAFVLYVELFFAPVQQLSQVFDGYQQAVIGLGRLRGLMRTPTTTPQAGDPIVLDRIRGGIVFDDVHFAYGSGKGEALRGVELHIEPGETVALVGQTGAGKSTVLKLLARFYDPTAGAVRVDGIDTRTLDLASFRQRLGVVPQEPHLFGATVRDAVAYGRPDATDAEVEAASRAVGAHDMVSGLALGYLQPIGEHGRNLSAGQRQLLALARAELVDPDILLLDEATASLDLATEDRVRRATENLSRRRTTVVVAHRLSTAARADRVVVLDGGRVAEVGTHDELLDRGGVYRELWEAYAASPPVSTY</sequence>
<feature type="transmembrane region" description="Helical" evidence="10">
    <location>
        <begin position="910"/>
        <end position="930"/>
    </location>
</feature>
<keyword evidence="5" id="KW-0547">Nucleotide-binding</keyword>
<reference evidence="13 14" key="1">
    <citation type="submission" date="2018-11" db="EMBL/GenBank/DDBJ databases">
        <title>Microbial catabolism of amino acid.</title>
        <authorList>
            <person name="Hibi M."/>
            <person name="Ogawa J."/>
        </authorList>
    </citation>
    <scope>NUCLEOTIDE SEQUENCE [LARGE SCALE GENOMIC DNA]</scope>
    <source>
        <strain evidence="13 14">C31-06</strain>
    </source>
</reference>
<comment type="similarity">
    <text evidence="9">Belongs to the ABC transporter superfamily. Lipid exporter (TC 3.A.1.106) family.</text>
</comment>
<evidence type="ECO:0000313" key="13">
    <source>
        <dbReference type="EMBL" id="GCE40396.1"/>
    </source>
</evidence>
<dbReference type="SUPFAM" id="SSF90123">
    <property type="entry name" value="ABC transporter transmembrane region"/>
    <property type="match status" value="2"/>
</dbReference>
<feature type="transmembrane region" description="Helical" evidence="10">
    <location>
        <begin position="799"/>
        <end position="823"/>
    </location>
</feature>
<proteinExistence type="inferred from homology"/>
<dbReference type="InterPro" id="IPR011527">
    <property type="entry name" value="ABC1_TM_dom"/>
</dbReference>
<dbReference type="GO" id="GO:0016887">
    <property type="term" value="F:ATP hydrolysis activity"/>
    <property type="evidence" value="ECO:0007669"/>
    <property type="project" value="InterPro"/>
</dbReference>
<keyword evidence="2" id="KW-0813">Transport</keyword>
<keyword evidence="7 10" id="KW-1133">Transmembrane helix</keyword>
<feature type="transmembrane region" description="Helical" evidence="10">
    <location>
        <begin position="725"/>
        <end position="743"/>
    </location>
</feature>
<gene>
    <name evidence="13" type="ORF">Rhow_004039</name>
</gene>
<evidence type="ECO:0000256" key="1">
    <source>
        <dbReference type="ARBA" id="ARBA00004651"/>
    </source>
</evidence>
<dbReference type="SMART" id="SM00382">
    <property type="entry name" value="AAA"/>
    <property type="match status" value="2"/>
</dbReference>
<dbReference type="AlphaFoldDB" id="A0A402C9Y0"/>
<dbReference type="PANTHER" id="PTHR43394:SF1">
    <property type="entry name" value="ATP-BINDING CASSETTE SUB-FAMILY B MEMBER 10, MITOCHONDRIAL"/>
    <property type="match status" value="1"/>
</dbReference>
<dbReference type="InterPro" id="IPR003593">
    <property type="entry name" value="AAA+_ATPase"/>
</dbReference>